<dbReference type="GO" id="GO:0035861">
    <property type="term" value="C:site of double-strand break"/>
    <property type="evidence" value="ECO:0007669"/>
    <property type="project" value="TreeGrafter"/>
</dbReference>
<evidence type="ECO:0000313" key="2">
    <source>
        <dbReference type="EMBL" id="CAH2089379.1"/>
    </source>
</evidence>
<proteinExistence type="predicted"/>
<dbReference type="EMBL" id="CAKOGL010000008">
    <property type="protein sequence ID" value="CAH2089379.1"/>
    <property type="molecule type" value="Genomic_DNA"/>
</dbReference>
<sequence length="111" mass="13068">MDTSKIRVIFEYEFRRGTNAAETARNINVAFGEGTVNERTVRFWFKRFRDGNFDLKNEPRGRPPTQVNNNELKEMVEADPSQTIQELTVWFNVILPTILTHLREINKIKKI</sequence>
<dbReference type="PANTHER" id="PTHR46060">
    <property type="entry name" value="MARINER MOS1 TRANSPOSASE-LIKE PROTEIN"/>
    <property type="match status" value="1"/>
</dbReference>
<dbReference type="GO" id="GO:0006303">
    <property type="term" value="P:double-strand break repair via nonhomologous end joining"/>
    <property type="evidence" value="ECO:0007669"/>
    <property type="project" value="TreeGrafter"/>
</dbReference>
<dbReference type="PANTHER" id="PTHR46060:SF2">
    <property type="entry name" value="HISTONE-LYSINE N-METHYLTRANSFERASE SETMAR"/>
    <property type="match status" value="1"/>
</dbReference>
<dbReference type="Pfam" id="PF17906">
    <property type="entry name" value="HTH_48"/>
    <property type="match status" value="1"/>
</dbReference>
<evidence type="ECO:0000259" key="1">
    <source>
        <dbReference type="Pfam" id="PF17906"/>
    </source>
</evidence>
<dbReference type="Gene3D" id="1.10.10.1450">
    <property type="match status" value="1"/>
</dbReference>
<organism evidence="2 3">
    <name type="scientific">Euphydryas editha</name>
    <name type="common">Edith's checkerspot</name>
    <dbReference type="NCBI Taxonomy" id="104508"/>
    <lineage>
        <taxon>Eukaryota</taxon>
        <taxon>Metazoa</taxon>
        <taxon>Ecdysozoa</taxon>
        <taxon>Arthropoda</taxon>
        <taxon>Hexapoda</taxon>
        <taxon>Insecta</taxon>
        <taxon>Pterygota</taxon>
        <taxon>Neoptera</taxon>
        <taxon>Endopterygota</taxon>
        <taxon>Lepidoptera</taxon>
        <taxon>Glossata</taxon>
        <taxon>Ditrysia</taxon>
        <taxon>Papilionoidea</taxon>
        <taxon>Nymphalidae</taxon>
        <taxon>Nymphalinae</taxon>
        <taxon>Euphydryas</taxon>
    </lineage>
</organism>
<dbReference type="AlphaFoldDB" id="A0AAU9TV99"/>
<dbReference type="GO" id="GO:0000014">
    <property type="term" value="F:single-stranded DNA endodeoxyribonuclease activity"/>
    <property type="evidence" value="ECO:0007669"/>
    <property type="project" value="TreeGrafter"/>
</dbReference>
<dbReference type="GO" id="GO:0003697">
    <property type="term" value="F:single-stranded DNA binding"/>
    <property type="evidence" value="ECO:0007669"/>
    <property type="project" value="TreeGrafter"/>
</dbReference>
<dbReference type="InterPro" id="IPR052709">
    <property type="entry name" value="Transposase-MT_Hybrid"/>
</dbReference>
<dbReference type="Gene3D" id="1.10.10.10">
    <property type="entry name" value="Winged helix-like DNA-binding domain superfamily/Winged helix DNA-binding domain"/>
    <property type="match status" value="1"/>
</dbReference>
<dbReference type="GO" id="GO:0015074">
    <property type="term" value="P:DNA integration"/>
    <property type="evidence" value="ECO:0007669"/>
    <property type="project" value="TreeGrafter"/>
</dbReference>
<gene>
    <name evidence="2" type="ORF">EEDITHA_LOCUS5439</name>
</gene>
<dbReference type="GO" id="GO:0005634">
    <property type="term" value="C:nucleus"/>
    <property type="evidence" value="ECO:0007669"/>
    <property type="project" value="TreeGrafter"/>
</dbReference>
<keyword evidence="3" id="KW-1185">Reference proteome</keyword>
<evidence type="ECO:0000313" key="3">
    <source>
        <dbReference type="Proteomes" id="UP001153954"/>
    </source>
</evidence>
<dbReference type="GO" id="GO:0003690">
    <property type="term" value="F:double-stranded DNA binding"/>
    <property type="evidence" value="ECO:0007669"/>
    <property type="project" value="TreeGrafter"/>
</dbReference>
<dbReference type="GO" id="GO:0000793">
    <property type="term" value="C:condensed chromosome"/>
    <property type="evidence" value="ECO:0007669"/>
    <property type="project" value="TreeGrafter"/>
</dbReference>
<protein>
    <recommendedName>
        <fullName evidence="1">Mos1 transposase HTH domain-containing protein</fullName>
    </recommendedName>
</protein>
<dbReference type="GO" id="GO:0046975">
    <property type="term" value="F:histone H3K36 methyltransferase activity"/>
    <property type="evidence" value="ECO:0007669"/>
    <property type="project" value="TreeGrafter"/>
</dbReference>
<dbReference type="GO" id="GO:0000729">
    <property type="term" value="P:DNA double-strand break processing"/>
    <property type="evidence" value="ECO:0007669"/>
    <property type="project" value="TreeGrafter"/>
</dbReference>
<feature type="domain" description="Mos1 transposase HTH" evidence="1">
    <location>
        <begin position="5"/>
        <end position="52"/>
    </location>
</feature>
<accession>A0AAU9TV99</accession>
<dbReference type="Proteomes" id="UP001153954">
    <property type="component" value="Unassembled WGS sequence"/>
</dbReference>
<dbReference type="GO" id="GO:0042800">
    <property type="term" value="F:histone H3K4 methyltransferase activity"/>
    <property type="evidence" value="ECO:0007669"/>
    <property type="project" value="TreeGrafter"/>
</dbReference>
<comment type="caution">
    <text evidence="2">The sequence shown here is derived from an EMBL/GenBank/DDBJ whole genome shotgun (WGS) entry which is preliminary data.</text>
</comment>
<dbReference type="GO" id="GO:0044547">
    <property type="term" value="F:DNA topoisomerase binding"/>
    <property type="evidence" value="ECO:0007669"/>
    <property type="project" value="TreeGrafter"/>
</dbReference>
<dbReference type="GO" id="GO:0044774">
    <property type="term" value="P:mitotic DNA integrity checkpoint signaling"/>
    <property type="evidence" value="ECO:0007669"/>
    <property type="project" value="TreeGrafter"/>
</dbReference>
<name>A0AAU9TV99_EUPED</name>
<dbReference type="InterPro" id="IPR041426">
    <property type="entry name" value="Mos1_HTH"/>
</dbReference>
<dbReference type="GO" id="GO:0031297">
    <property type="term" value="P:replication fork processing"/>
    <property type="evidence" value="ECO:0007669"/>
    <property type="project" value="TreeGrafter"/>
</dbReference>
<dbReference type="InterPro" id="IPR036388">
    <property type="entry name" value="WH-like_DNA-bd_sf"/>
</dbReference>
<reference evidence="2" key="1">
    <citation type="submission" date="2022-03" db="EMBL/GenBank/DDBJ databases">
        <authorList>
            <person name="Tunstrom K."/>
        </authorList>
    </citation>
    <scope>NUCLEOTIDE SEQUENCE</scope>
</reference>